<dbReference type="PANTHER" id="PTHR48407">
    <property type="entry name" value="CRANIOFACIAL DEVELOPMENT PROTEIN 1"/>
    <property type="match status" value="1"/>
</dbReference>
<dbReference type="PROSITE" id="PS51279">
    <property type="entry name" value="BCNT_C"/>
    <property type="match status" value="1"/>
</dbReference>
<dbReference type="RefSeq" id="XP_003644842.1">
    <property type="nucleotide sequence ID" value="XM_003644794.1"/>
</dbReference>
<evidence type="ECO:0000313" key="7">
    <source>
        <dbReference type="Proteomes" id="UP000006790"/>
    </source>
</evidence>
<dbReference type="InterPro" id="IPR011421">
    <property type="entry name" value="BCNT-C"/>
</dbReference>
<evidence type="ECO:0000256" key="2">
    <source>
        <dbReference type="ARBA" id="ARBA00019138"/>
    </source>
</evidence>
<organism evidence="6 7">
    <name type="scientific">Eremothecium cymbalariae (strain CBS 270.75 / DBVPG 7215 / KCTC 17166 / NRRL Y-17582)</name>
    <name type="common">Yeast</name>
    <dbReference type="NCBI Taxonomy" id="931890"/>
    <lineage>
        <taxon>Eukaryota</taxon>
        <taxon>Fungi</taxon>
        <taxon>Dikarya</taxon>
        <taxon>Ascomycota</taxon>
        <taxon>Saccharomycotina</taxon>
        <taxon>Saccharomycetes</taxon>
        <taxon>Saccharomycetales</taxon>
        <taxon>Saccharomycetaceae</taxon>
        <taxon>Eremothecium</taxon>
    </lineage>
</organism>
<dbReference type="OrthoDB" id="445677at2759"/>
<proteinExistence type="inferred from homology"/>
<dbReference type="EMBL" id="CP002498">
    <property type="protein sequence ID" value="AET38025.1"/>
    <property type="molecule type" value="Genomic_DNA"/>
</dbReference>
<name>G8JPS0_ERECY</name>
<dbReference type="GeneID" id="11470588"/>
<accession>G8JPS0</accession>
<feature type="region of interest" description="Disordered" evidence="4">
    <location>
        <begin position="24"/>
        <end position="76"/>
    </location>
</feature>
<feature type="domain" description="BCNT-C" evidence="5">
    <location>
        <begin position="211"/>
        <end position="288"/>
    </location>
</feature>
<dbReference type="GO" id="GO:0000812">
    <property type="term" value="C:Swr1 complex"/>
    <property type="evidence" value="ECO:0007669"/>
    <property type="project" value="EnsemblFungi"/>
</dbReference>
<dbReference type="GO" id="GO:0005829">
    <property type="term" value="C:cytosol"/>
    <property type="evidence" value="ECO:0007669"/>
    <property type="project" value="EnsemblFungi"/>
</dbReference>
<gene>
    <name evidence="6" type="ordered locus">Ecym_2279</name>
</gene>
<comment type="function">
    <text evidence="3">Component of the SWR1 complex which mediates the ATP-dependent exchange of histone H2A for the H2A variant HZT1 leading to transcriptional regulation of selected genes by chromatin remodeling. Involved in chromosome stability.</text>
</comment>
<dbReference type="HOGENOM" id="CLU_062474_1_0_1"/>
<dbReference type="InParanoid" id="G8JPS0"/>
<evidence type="ECO:0000313" key="6">
    <source>
        <dbReference type="EMBL" id="AET38025.1"/>
    </source>
</evidence>
<evidence type="ECO:0000256" key="4">
    <source>
        <dbReference type="SAM" id="MobiDB-lite"/>
    </source>
</evidence>
<keyword evidence="7" id="KW-1185">Reference proteome</keyword>
<dbReference type="eggNOG" id="KOG4776">
    <property type="taxonomic scope" value="Eukaryota"/>
</dbReference>
<evidence type="ECO:0000256" key="3">
    <source>
        <dbReference type="ARBA" id="ARBA00025222"/>
    </source>
</evidence>
<evidence type="ECO:0000259" key="5">
    <source>
        <dbReference type="PROSITE" id="PS51279"/>
    </source>
</evidence>
<sequence>MNDGQQMKKMKVGTGMGAVALNFDEEEYDESLDEDYDPTKAVVNQNGAEDDDRSDGDGTYQDDDDEQEEKYNYSKIESEYGGLISTRAAKKRQDLVQVSKYEVLEGGQISPEVEKIWQELKLRSDDRSSIRKSIMANEQFEENDEELKENQLLIDRTYKFAGEVVREKRWVPKSSAEAQEYLSSLKFKQKDSILLLPSKAGKANGNLQRPLKRPPILEQIIAGSLKPKLTTLEKSKLDWATYVDKEGINDELQLHNKDGYLAKQDFLNKVQGFKDDQYKEMRSNELKQRIKD</sequence>
<dbReference type="Proteomes" id="UP000006790">
    <property type="component" value="Chromosome 2"/>
</dbReference>
<protein>
    <recommendedName>
        <fullName evidence="2">SWR1-complex protein 5</fullName>
    </recommendedName>
</protein>
<dbReference type="FunCoup" id="G8JPS0">
    <property type="interactions" value="477"/>
</dbReference>
<dbReference type="InterPro" id="IPR027124">
    <property type="entry name" value="Swc5/CFDP1/2"/>
</dbReference>
<dbReference type="STRING" id="931890.G8JPS0"/>
<feature type="compositionally biased region" description="Acidic residues" evidence="4">
    <location>
        <begin position="48"/>
        <end position="68"/>
    </location>
</feature>
<comment type="similarity">
    <text evidence="1">Belongs to the SWC5 family.</text>
</comment>
<dbReference type="PANTHER" id="PTHR48407:SF1">
    <property type="entry name" value="CRANIOFACIAL DEVELOPMENT PROTEIN 1"/>
    <property type="match status" value="1"/>
</dbReference>
<dbReference type="GO" id="GO:0006338">
    <property type="term" value="P:chromatin remodeling"/>
    <property type="evidence" value="ECO:0007669"/>
    <property type="project" value="EnsemblFungi"/>
</dbReference>
<reference evidence="7" key="1">
    <citation type="journal article" date="2012" name="G3 (Bethesda)">
        <title>Pichia sorbitophila, an interspecies yeast hybrid reveals early steps of genome resolution following polyploidization.</title>
        <authorList>
            <person name="Leh Louis V."/>
            <person name="Despons L."/>
            <person name="Friedrich A."/>
            <person name="Martin T."/>
            <person name="Durrens P."/>
            <person name="Casaregola S."/>
            <person name="Neuveglise C."/>
            <person name="Fairhead C."/>
            <person name="Marck C."/>
            <person name="Cruz J.A."/>
            <person name="Straub M.L."/>
            <person name="Kugler V."/>
            <person name="Sacerdot C."/>
            <person name="Uzunov Z."/>
            <person name="Thierry A."/>
            <person name="Weiss S."/>
            <person name="Bleykasten C."/>
            <person name="De Montigny J."/>
            <person name="Jacques N."/>
            <person name="Jung P."/>
            <person name="Lemaire M."/>
            <person name="Mallet S."/>
            <person name="Morel G."/>
            <person name="Richard G.F."/>
            <person name="Sarkar A."/>
            <person name="Savel G."/>
            <person name="Schacherer J."/>
            <person name="Seret M.L."/>
            <person name="Talla E."/>
            <person name="Samson G."/>
            <person name="Jubin C."/>
            <person name="Poulain J."/>
            <person name="Vacherie B."/>
            <person name="Barbe V."/>
            <person name="Pelletier E."/>
            <person name="Sherman D.J."/>
            <person name="Westhof E."/>
            <person name="Weissenbach J."/>
            <person name="Baret P.V."/>
            <person name="Wincker P."/>
            <person name="Gaillardin C."/>
            <person name="Dujon B."/>
            <person name="Souciet J.L."/>
        </authorList>
    </citation>
    <scope>NUCLEOTIDE SEQUENCE [LARGE SCALE GENOMIC DNA]</scope>
    <source>
        <strain evidence="7">CBS 270.75 / DBVPG 7215 / KCTC 17166 / NRRL Y-17582</strain>
    </source>
</reference>
<dbReference type="OMA" id="LDWAAYV"/>
<dbReference type="KEGG" id="erc:Ecym_2279"/>
<evidence type="ECO:0000256" key="1">
    <source>
        <dbReference type="ARBA" id="ARBA00010465"/>
    </source>
</evidence>
<dbReference type="CDD" id="cd22868">
    <property type="entry name" value="Swc5_NTD"/>
    <property type="match status" value="1"/>
</dbReference>
<dbReference type="AlphaFoldDB" id="G8JPS0"/>
<dbReference type="Pfam" id="PF07572">
    <property type="entry name" value="BCNT"/>
    <property type="match status" value="1"/>
</dbReference>
<feature type="compositionally biased region" description="Acidic residues" evidence="4">
    <location>
        <begin position="24"/>
        <end position="36"/>
    </location>
</feature>